<dbReference type="EMBL" id="CAMKVN010011524">
    <property type="protein sequence ID" value="CAI2194842.1"/>
    <property type="molecule type" value="Genomic_DNA"/>
</dbReference>
<dbReference type="Proteomes" id="UP001153678">
    <property type="component" value="Unassembled WGS sequence"/>
</dbReference>
<evidence type="ECO:0000313" key="3">
    <source>
        <dbReference type="EMBL" id="CAI2194842.1"/>
    </source>
</evidence>
<dbReference type="Gene3D" id="3.10.10.10">
    <property type="entry name" value="HIV Type 1 Reverse Transcriptase, subunit A, domain 1"/>
    <property type="match status" value="1"/>
</dbReference>
<dbReference type="SUPFAM" id="SSF56672">
    <property type="entry name" value="DNA/RNA polymerases"/>
    <property type="match status" value="1"/>
</dbReference>
<dbReference type="InterPro" id="IPR041577">
    <property type="entry name" value="RT_RNaseH_2"/>
</dbReference>
<proteinExistence type="predicted"/>
<comment type="caution">
    <text evidence="3">The sequence shown here is derived from an EMBL/GenBank/DDBJ whole genome shotgun (WGS) entry which is preliminary data.</text>
</comment>
<sequence>IDTKDATPIKQRFYRTSYNNQEFIKKEIQKLLKSGLIRPSKSQWTSPVVVVEKKNSKKRLCIDYRKLYSVTKKNNYPLPRIDNMLETLEGSQWFTSLDLSSGFLQVELELKDREKTIFITRFGTYEFNQYVVVYVDNINISSRSFEEYLLHLKQIAQKEYSICLDIITTRYFRKIKVQVDYPSILAYPNFDKPFILYTDASSFALKAILSQKDNQKREHVIAYASRTLKPLERKYSVTEQECLAVVWAT</sequence>
<dbReference type="PANTHER" id="PTHR33064:SF37">
    <property type="entry name" value="RIBONUCLEASE H"/>
    <property type="match status" value="1"/>
</dbReference>
<name>A0A9W4T6G3_9GLOM</name>
<dbReference type="Gene3D" id="3.10.20.370">
    <property type="match status" value="1"/>
</dbReference>
<keyword evidence="4" id="KW-1185">Reference proteome</keyword>
<organism evidence="3 4">
    <name type="scientific">Funneliformis geosporum</name>
    <dbReference type="NCBI Taxonomy" id="1117311"/>
    <lineage>
        <taxon>Eukaryota</taxon>
        <taxon>Fungi</taxon>
        <taxon>Fungi incertae sedis</taxon>
        <taxon>Mucoromycota</taxon>
        <taxon>Glomeromycotina</taxon>
        <taxon>Glomeromycetes</taxon>
        <taxon>Glomerales</taxon>
        <taxon>Glomeraceae</taxon>
        <taxon>Funneliformis</taxon>
    </lineage>
</organism>
<dbReference type="InterPro" id="IPR051320">
    <property type="entry name" value="Viral_Replic_Matur_Polypro"/>
</dbReference>
<evidence type="ECO:0000313" key="4">
    <source>
        <dbReference type="Proteomes" id="UP001153678"/>
    </source>
</evidence>
<dbReference type="Pfam" id="PF17919">
    <property type="entry name" value="RT_RNaseH_2"/>
    <property type="match status" value="1"/>
</dbReference>
<feature type="non-terminal residue" evidence="3">
    <location>
        <position position="249"/>
    </location>
</feature>
<gene>
    <name evidence="3" type="ORF">FWILDA_LOCUS16778</name>
</gene>
<feature type="domain" description="Reverse transcriptase" evidence="1">
    <location>
        <begin position="51"/>
        <end position="121"/>
    </location>
</feature>
<dbReference type="OrthoDB" id="5920460at2759"/>
<feature type="domain" description="Reverse transcriptase/retrotransposon-derived protein RNase H-like" evidence="2">
    <location>
        <begin position="170"/>
        <end position="248"/>
    </location>
</feature>
<dbReference type="Pfam" id="PF00078">
    <property type="entry name" value="RVT_1"/>
    <property type="match status" value="1"/>
</dbReference>
<dbReference type="InterPro" id="IPR000477">
    <property type="entry name" value="RT_dom"/>
</dbReference>
<dbReference type="PANTHER" id="PTHR33064">
    <property type="entry name" value="POL PROTEIN"/>
    <property type="match status" value="1"/>
</dbReference>
<dbReference type="FunFam" id="3.10.20.370:FF:000001">
    <property type="entry name" value="Retrovirus-related Pol polyprotein from transposon 17.6-like protein"/>
    <property type="match status" value="1"/>
</dbReference>
<reference evidence="3" key="1">
    <citation type="submission" date="2022-08" db="EMBL/GenBank/DDBJ databases">
        <authorList>
            <person name="Kallberg Y."/>
            <person name="Tangrot J."/>
            <person name="Rosling A."/>
        </authorList>
    </citation>
    <scope>NUCLEOTIDE SEQUENCE</scope>
    <source>
        <strain evidence="3">Wild A</strain>
    </source>
</reference>
<dbReference type="AlphaFoldDB" id="A0A9W4T6G3"/>
<dbReference type="Gene3D" id="3.30.70.270">
    <property type="match status" value="1"/>
</dbReference>
<dbReference type="InterPro" id="IPR043502">
    <property type="entry name" value="DNA/RNA_pol_sf"/>
</dbReference>
<dbReference type="CDD" id="cd01647">
    <property type="entry name" value="RT_LTR"/>
    <property type="match status" value="1"/>
</dbReference>
<dbReference type="InterPro" id="IPR043128">
    <property type="entry name" value="Rev_trsase/Diguanyl_cyclase"/>
</dbReference>
<protein>
    <submittedName>
        <fullName evidence="3">13766_t:CDS:1</fullName>
    </submittedName>
</protein>
<evidence type="ECO:0000259" key="2">
    <source>
        <dbReference type="Pfam" id="PF17919"/>
    </source>
</evidence>
<evidence type="ECO:0000259" key="1">
    <source>
        <dbReference type="Pfam" id="PF00078"/>
    </source>
</evidence>
<accession>A0A9W4T6G3</accession>
<feature type="non-terminal residue" evidence="3">
    <location>
        <position position="1"/>
    </location>
</feature>